<reference evidence="11" key="1">
    <citation type="journal article" date="2019" name="Int. J. Syst. Evol. Microbiol.">
        <title>The Global Catalogue of Microorganisms (GCM) 10K type strain sequencing project: providing services to taxonomists for standard genome sequencing and annotation.</title>
        <authorList>
            <consortium name="The Broad Institute Genomics Platform"/>
            <consortium name="The Broad Institute Genome Sequencing Center for Infectious Disease"/>
            <person name="Wu L."/>
            <person name="Ma J."/>
        </authorList>
    </citation>
    <scope>NUCLEOTIDE SEQUENCE [LARGE SCALE GENOMIC DNA]</scope>
    <source>
        <strain evidence="11">CGMCC 4.7275</strain>
    </source>
</reference>
<dbReference type="InterPro" id="IPR020846">
    <property type="entry name" value="MFS_dom"/>
</dbReference>
<proteinExistence type="predicted"/>
<keyword evidence="3" id="KW-1003">Cell membrane</keyword>
<keyword evidence="4 8" id="KW-0812">Transmembrane</keyword>
<feature type="transmembrane region" description="Helical" evidence="8">
    <location>
        <begin position="216"/>
        <end position="236"/>
    </location>
</feature>
<dbReference type="PANTHER" id="PTHR42718:SF47">
    <property type="entry name" value="METHYL VIOLOGEN RESISTANCE PROTEIN SMVA"/>
    <property type="match status" value="1"/>
</dbReference>
<gene>
    <name evidence="10" type="ORF">GCM10011583_44500</name>
</gene>
<organism evidence="10 11">
    <name type="scientific">Streptomyces camponoticapitis</name>
    <dbReference type="NCBI Taxonomy" id="1616125"/>
    <lineage>
        <taxon>Bacteria</taxon>
        <taxon>Bacillati</taxon>
        <taxon>Actinomycetota</taxon>
        <taxon>Actinomycetes</taxon>
        <taxon>Kitasatosporales</taxon>
        <taxon>Streptomycetaceae</taxon>
        <taxon>Streptomyces</taxon>
    </lineage>
</organism>
<keyword evidence="2" id="KW-0813">Transport</keyword>
<evidence type="ECO:0000256" key="2">
    <source>
        <dbReference type="ARBA" id="ARBA00022448"/>
    </source>
</evidence>
<keyword evidence="6 8" id="KW-0472">Membrane</keyword>
<feature type="transmembrane region" description="Helical" evidence="8">
    <location>
        <begin position="146"/>
        <end position="166"/>
    </location>
</feature>
<dbReference type="Proteomes" id="UP000660265">
    <property type="component" value="Unassembled WGS sequence"/>
</dbReference>
<evidence type="ECO:0000256" key="1">
    <source>
        <dbReference type="ARBA" id="ARBA00004651"/>
    </source>
</evidence>
<feature type="transmembrane region" description="Helical" evidence="8">
    <location>
        <begin position="74"/>
        <end position="95"/>
    </location>
</feature>
<dbReference type="InterPro" id="IPR011701">
    <property type="entry name" value="MFS"/>
</dbReference>
<feature type="transmembrane region" description="Helical" evidence="8">
    <location>
        <begin position="50"/>
        <end position="67"/>
    </location>
</feature>
<keyword evidence="7" id="KW-0046">Antibiotic resistance</keyword>
<evidence type="ECO:0000313" key="11">
    <source>
        <dbReference type="Proteomes" id="UP000660265"/>
    </source>
</evidence>
<dbReference type="InterPro" id="IPR036259">
    <property type="entry name" value="MFS_trans_sf"/>
</dbReference>
<dbReference type="Pfam" id="PF07690">
    <property type="entry name" value="MFS_1"/>
    <property type="match status" value="1"/>
</dbReference>
<dbReference type="EMBL" id="BMMV01000014">
    <property type="protein sequence ID" value="GGK07748.1"/>
    <property type="molecule type" value="Genomic_DNA"/>
</dbReference>
<keyword evidence="11" id="KW-1185">Reference proteome</keyword>
<evidence type="ECO:0000313" key="10">
    <source>
        <dbReference type="EMBL" id="GGK07748.1"/>
    </source>
</evidence>
<accession>A0ABQ2EEJ9</accession>
<evidence type="ECO:0000256" key="3">
    <source>
        <dbReference type="ARBA" id="ARBA00022475"/>
    </source>
</evidence>
<dbReference type="PROSITE" id="PS50850">
    <property type="entry name" value="MFS"/>
    <property type="match status" value="1"/>
</dbReference>
<evidence type="ECO:0000259" key="9">
    <source>
        <dbReference type="PROSITE" id="PS50850"/>
    </source>
</evidence>
<name>A0ABQ2EEJ9_9ACTN</name>
<comment type="caution">
    <text evidence="10">The sequence shown here is derived from an EMBL/GenBank/DDBJ whole genome shotgun (WGS) entry which is preliminary data.</text>
</comment>
<evidence type="ECO:0000256" key="6">
    <source>
        <dbReference type="ARBA" id="ARBA00023136"/>
    </source>
</evidence>
<evidence type="ECO:0000256" key="7">
    <source>
        <dbReference type="ARBA" id="ARBA00023251"/>
    </source>
</evidence>
<evidence type="ECO:0000256" key="5">
    <source>
        <dbReference type="ARBA" id="ARBA00022989"/>
    </source>
</evidence>
<sequence>MRLFRNRGFSGAVLADLLTIFGLSGLIFFLSQYLQLVQGRGPLEAGVAELPAAVGAVTAGLLAGRAARRFSVRFVVAGGLAGVGLATAALVGLTVNTGYPMLGAVLLVVGVGAGFSFTVTADVILAGVPKEQAGAASAVSETAYELGAALGIALLGSIVTGFYRGFLTPEGVPAGTAAAAHESLGGAVEAARGVPAHQAAELVAAAREAFVHGLSIAAGAGAAVLLATSVAAWFLLRGQKLADHIEPPADTEPLTGEHPSL</sequence>
<dbReference type="SUPFAM" id="SSF103473">
    <property type="entry name" value="MFS general substrate transporter"/>
    <property type="match status" value="1"/>
</dbReference>
<comment type="subcellular location">
    <subcellularLocation>
        <location evidence="1">Cell membrane</location>
        <topology evidence="1">Multi-pass membrane protein</topology>
    </subcellularLocation>
</comment>
<evidence type="ECO:0000256" key="8">
    <source>
        <dbReference type="SAM" id="Phobius"/>
    </source>
</evidence>
<feature type="transmembrane region" description="Helical" evidence="8">
    <location>
        <begin position="101"/>
        <end position="125"/>
    </location>
</feature>
<feature type="transmembrane region" description="Helical" evidence="8">
    <location>
        <begin position="12"/>
        <end position="30"/>
    </location>
</feature>
<keyword evidence="5 8" id="KW-1133">Transmembrane helix</keyword>
<protein>
    <recommendedName>
        <fullName evidence="9">Major facilitator superfamily (MFS) profile domain-containing protein</fullName>
    </recommendedName>
</protein>
<feature type="domain" description="Major facilitator superfamily (MFS) profile" evidence="9">
    <location>
        <begin position="1"/>
        <end position="240"/>
    </location>
</feature>
<dbReference type="PANTHER" id="PTHR42718">
    <property type="entry name" value="MAJOR FACILITATOR SUPERFAMILY MULTIDRUG TRANSPORTER MFSC"/>
    <property type="match status" value="1"/>
</dbReference>
<evidence type="ECO:0000256" key="4">
    <source>
        <dbReference type="ARBA" id="ARBA00022692"/>
    </source>
</evidence>
<dbReference type="Gene3D" id="1.20.1250.20">
    <property type="entry name" value="MFS general substrate transporter like domains"/>
    <property type="match status" value="1"/>
</dbReference>